<evidence type="ECO:0000313" key="1">
    <source>
        <dbReference type="EMBL" id="GEU73535.1"/>
    </source>
</evidence>
<reference evidence="1" key="1">
    <citation type="journal article" date="2019" name="Sci. Rep.">
        <title>Draft genome of Tanacetum cinerariifolium, the natural source of mosquito coil.</title>
        <authorList>
            <person name="Yamashiro T."/>
            <person name="Shiraishi A."/>
            <person name="Satake H."/>
            <person name="Nakayama K."/>
        </authorList>
    </citation>
    <scope>NUCLEOTIDE SEQUENCE</scope>
</reference>
<accession>A0A6L2MMK2</accession>
<comment type="caution">
    <text evidence="1">The sequence shown here is derived from an EMBL/GenBank/DDBJ whole genome shotgun (WGS) entry which is preliminary data.</text>
</comment>
<name>A0A6L2MMK2_TANCI</name>
<dbReference type="EMBL" id="BKCJ010006709">
    <property type="protein sequence ID" value="GEU73535.1"/>
    <property type="molecule type" value="Genomic_DNA"/>
</dbReference>
<organism evidence="1">
    <name type="scientific">Tanacetum cinerariifolium</name>
    <name type="common">Dalmatian daisy</name>
    <name type="synonym">Chrysanthemum cinerariifolium</name>
    <dbReference type="NCBI Taxonomy" id="118510"/>
    <lineage>
        <taxon>Eukaryota</taxon>
        <taxon>Viridiplantae</taxon>
        <taxon>Streptophyta</taxon>
        <taxon>Embryophyta</taxon>
        <taxon>Tracheophyta</taxon>
        <taxon>Spermatophyta</taxon>
        <taxon>Magnoliopsida</taxon>
        <taxon>eudicotyledons</taxon>
        <taxon>Gunneridae</taxon>
        <taxon>Pentapetalae</taxon>
        <taxon>asterids</taxon>
        <taxon>campanulids</taxon>
        <taxon>Asterales</taxon>
        <taxon>Asteraceae</taxon>
        <taxon>Asteroideae</taxon>
        <taxon>Anthemideae</taxon>
        <taxon>Anthemidinae</taxon>
        <taxon>Tanacetum</taxon>
    </lineage>
</organism>
<dbReference type="AlphaFoldDB" id="A0A6L2MMK2"/>
<gene>
    <name evidence="1" type="ORF">Tci_045513</name>
</gene>
<protein>
    <submittedName>
        <fullName evidence="1">Uncharacterized protein</fullName>
    </submittedName>
</protein>
<proteinExistence type="predicted"/>
<sequence length="473" mass="53288">MACATSEEVRIINKCLELILQKGVKVLDIDIVGNTKNLQNFCLPIGSSSSVSSLTSLKISRNVLPLSLNGDDVAAFKYLKVLHFNLVSLDPHVIEHLTVSCRLLKKMKLQLETSSLAHKQNKSFYKLKSIVIPTETYTHSGPDSTCADLKSTLLGFPQYNGGVAMMLLVDWSMWWLRGDGDEVVVRVAVVVAAMEVVDTWRSDVGVEGMGMASGSVASASVPSVESTFASAKRKSKDIGWEYGVIPDPKNLDRIKCTLCEKVNAINEGKIKKQAKRQYDEAIRSEARLDSSIKDDESLERGKGKKVELSNAIRKERMWMTKKYIARPALPPPTRYELSIPLLKEEVERTKNLVKRNKIEWKAIGCSIMMEMQLEVTNVEMPKYKKQMDRFGTELAISACKVNDEKYDPVTWLKNGLWSVMEMEIEIEMKKLRFKINMIKKHNELKSESEDVVYEEGDYESDGVKIIEGCGDKD</sequence>